<gene>
    <name evidence="1" type="ORF">Fot_20204</name>
</gene>
<dbReference type="AlphaFoldDB" id="A0ABD1VNC8"/>
<dbReference type="EMBL" id="JBFOLJ010000005">
    <property type="protein sequence ID" value="KAL2538813.1"/>
    <property type="molecule type" value="Genomic_DNA"/>
</dbReference>
<organism evidence="1 2">
    <name type="scientific">Forsythia ovata</name>
    <dbReference type="NCBI Taxonomy" id="205694"/>
    <lineage>
        <taxon>Eukaryota</taxon>
        <taxon>Viridiplantae</taxon>
        <taxon>Streptophyta</taxon>
        <taxon>Embryophyta</taxon>
        <taxon>Tracheophyta</taxon>
        <taxon>Spermatophyta</taxon>
        <taxon>Magnoliopsida</taxon>
        <taxon>eudicotyledons</taxon>
        <taxon>Gunneridae</taxon>
        <taxon>Pentapetalae</taxon>
        <taxon>asterids</taxon>
        <taxon>lamiids</taxon>
        <taxon>Lamiales</taxon>
        <taxon>Oleaceae</taxon>
        <taxon>Forsythieae</taxon>
        <taxon>Forsythia</taxon>
    </lineage>
</organism>
<sequence>MAKTPQEIDSIGVNVFDLLVYLYIQIHKRLLPKGHKDSVVVTDEFFDVNLSRYSKADYKLVVDGIEDTAARRYRQYKANVNAYIRDKGTVVPYHGLTTDVWEKCIERSSSKKFKKEPLTIQPNDDSKTKSYLDATIRQSLAQQDFNFPDKLDGTDNTPIASVEAVDQDDDGSKTKRMKIGLNEPSTGVNTLDDDLLFNEEGLMNMDESAEQNRLDVVQIDAQILLLTLMLNRPAPSSDSNSVLMKLSVRLYIWEALVNEAMLFDLTHLKRVQGLWTKKSSPSMLGSLIKVFVFDAGLCINKPS</sequence>
<dbReference type="Proteomes" id="UP001604277">
    <property type="component" value="Unassembled WGS sequence"/>
</dbReference>
<evidence type="ECO:0000313" key="1">
    <source>
        <dbReference type="EMBL" id="KAL2538813.1"/>
    </source>
</evidence>
<proteinExistence type="predicted"/>
<evidence type="ECO:0000313" key="2">
    <source>
        <dbReference type="Proteomes" id="UP001604277"/>
    </source>
</evidence>
<reference evidence="2" key="1">
    <citation type="submission" date="2024-07" db="EMBL/GenBank/DDBJ databases">
        <title>Two chromosome-level genome assemblies of Korean endemic species Abeliophyllum distichum and Forsythia ovata (Oleaceae).</title>
        <authorList>
            <person name="Jang H."/>
        </authorList>
    </citation>
    <scope>NUCLEOTIDE SEQUENCE [LARGE SCALE GENOMIC DNA]</scope>
</reference>
<accession>A0ABD1VNC8</accession>
<comment type="caution">
    <text evidence="1">The sequence shown here is derived from an EMBL/GenBank/DDBJ whole genome shotgun (WGS) entry which is preliminary data.</text>
</comment>
<name>A0ABD1VNC8_9LAMI</name>
<protein>
    <submittedName>
        <fullName evidence="1">TBCC domain-containing protein 1</fullName>
    </submittedName>
</protein>
<keyword evidence="2" id="KW-1185">Reference proteome</keyword>